<proteinExistence type="predicted"/>
<accession>A0ABQ4QY87</accession>
<evidence type="ECO:0000313" key="2">
    <source>
        <dbReference type="Proteomes" id="UP001055167"/>
    </source>
</evidence>
<name>A0ABQ4QY87_9HYPH</name>
<evidence type="ECO:0000313" key="1">
    <source>
        <dbReference type="EMBL" id="GJD49899.1"/>
    </source>
</evidence>
<reference evidence="1" key="2">
    <citation type="submission" date="2021-08" db="EMBL/GenBank/DDBJ databases">
        <authorList>
            <person name="Tani A."/>
            <person name="Ola A."/>
            <person name="Ogura Y."/>
            <person name="Katsura K."/>
            <person name="Hayashi T."/>
        </authorList>
    </citation>
    <scope>NUCLEOTIDE SEQUENCE</scope>
    <source>
        <strain evidence="1">KCTC 52305</strain>
    </source>
</reference>
<organism evidence="1 2">
    <name type="scientific">Methylobacterium crusticola</name>
    <dbReference type="NCBI Taxonomy" id="1697972"/>
    <lineage>
        <taxon>Bacteria</taxon>
        <taxon>Pseudomonadati</taxon>
        <taxon>Pseudomonadota</taxon>
        <taxon>Alphaproteobacteria</taxon>
        <taxon>Hyphomicrobiales</taxon>
        <taxon>Methylobacteriaceae</taxon>
        <taxon>Methylobacterium</taxon>
    </lineage>
</organism>
<dbReference type="RefSeq" id="WP_128565834.1">
    <property type="nucleotide sequence ID" value="NZ_BPQH01000007.1"/>
</dbReference>
<keyword evidence="2" id="KW-1185">Reference proteome</keyword>
<gene>
    <name evidence="1" type="ORF">OPKNFCMD_2635</name>
</gene>
<reference evidence="1" key="1">
    <citation type="journal article" date="2021" name="Front. Microbiol.">
        <title>Comprehensive Comparative Genomics and Phenotyping of Methylobacterium Species.</title>
        <authorList>
            <person name="Alessa O."/>
            <person name="Ogura Y."/>
            <person name="Fujitani Y."/>
            <person name="Takami H."/>
            <person name="Hayashi T."/>
            <person name="Sahin N."/>
            <person name="Tani A."/>
        </authorList>
    </citation>
    <scope>NUCLEOTIDE SEQUENCE</scope>
    <source>
        <strain evidence="1">KCTC 52305</strain>
    </source>
</reference>
<sequence length="74" mass="7901">MSATGSRATQEEASRTWQLLTITALLRDVVAAPRAGDEARIREALALLRAVGAPCSETEARLHAVMRDLLATVA</sequence>
<protein>
    <submittedName>
        <fullName evidence="1">Uncharacterized protein</fullName>
    </submittedName>
</protein>
<comment type="caution">
    <text evidence="1">The sequence shown here is derived from an EMBL/GenBank/DDBJ whole genome shotgun (WGS) entry which is preliminary data.</text>
</comment>
<dbReference type="Proteomes" id="UP001055167">
    <property type="component" value="Unassembled WGS sequence"/>
</dbReference>
<dbReference type="EMBL" id="BPQH01000007">
    <property type="protein sequence ID" value="GJD49899.1"/>
    <property type="molecule type" value="Genomic_DNA"/>
</dbReference>